<name>A0AAV5L429_9ROSI</name>
<evidence type="ECO:0000256" key="1">
    <source>
        <dbReference type="SAM" id="MobiDB-lite"/>
    </source>
</evidence>
<sequence length="143" mass="15862">MFDELLQILISAAASAQWRQEKKRSGGGDEADEDAMIDGGHEEEMRQMKMPDEEDRLDAELCCGRRRWLRSGARRWFLLFLTPFFCSGFYNLQRVFFISPCLDEAVTADADELTGDGAGMRQRDGPAGGTGWEFGAGLASLAG</sequence>
<keyword evidence="4" id="KW-1185">Reference proteome</keyword>
<gene>
    <name evidence="3" type="ORF">SLEP1_g40375</name>
</gene>
<organism evidence="3 4">
    <name type="scientific">Rubroshorea leprosula</name>
    <dbReference type="NCBI Taxonomy" id="152421"/>
    <lineage>
        <taxon>Eukaryota</taxon>
        <taxon>Viridiplantae</taxon>
        <taxon>Streptophyta</taxon>
        <taxon>Embryophyta</taxon>
        <taxon>Tracheophyta</taxon>
        <taxon>Spermatophyta</taxon>
        <taxon>Magnoliopsida</taxon>
        <taxon>eudicotyledons</taxon>
        <taxon>Gunneridae</taxon>
        <taxon>Pentapetalae</taxon>
        <taxon>rosids</taxon>
        <taxon>malvids</taxon>
        <taxon>Malvales</taxon>
        <taxon>Dipterocarpaceae</taxon>
        <taxon>Rubroshorea</taxon>
    </lineage>
</organism>
<proteinExistence type="predicted"/>
<reference evidence="3 4" key="1">
    <citation type="journal article" date="2021" name="Commun. Biol.">
        <title>The genome of Shorea leprosula (Dipterocarpaceae) highlights the ecological relevance of drought in aseasonal tropical rainforests.</title>
        <authorList>
            <person name="Ng K.K.S."/>
            <person name="Kobayashi M.J."/>
            <person name="Fawcett J.A."/>
            <person name="Hatakeyama M."/>
            <person name="Paape T."/>
            <person name="Ng C.H."/>
            <person name="Ang C.C."/>
            <person name="Tnah L.H."/>
            <person name="Lee C.T."/>
            <person name="Nishiyama T."/>
            <person name="Sese J."/>
            <person name="O'Brien M.J."/>
            <person name="Copetti D."/>
            <person name="Mohd Noor M.I."/>
            <person name="Ong R.C."/>
            <person name="Putra M."/>
            <person name="Sireger I.Z."/>
            <person name="Indrioko S."/>
            <person name="Kosugi Y."/>
            <person name="Izuno A."/>
            <person name="Isagi Y."/>
            <person name="Lee S.L."/>
            <person name="Shimizu K.K."/>
        </authorList>
    </citation>
    <scope>NUCLEOTIDE SEQUENCE [LARGE SCALE GENOMIC DNA]</scope>
    <source>
        <strain evidence="3">214</strain>
    </source>
</reference>
<evidence type="ECO:0000313" key="3">
    <source>
        <dbReference type="EMBL" id="GKV31704.1"/>
    </source>
</evidence>
<feature type="compositionally biased region" description="Basic and acidic residues" evidence="1">
    <location>
        <begin position="39"/>
        <end position="51"/>
    </location>
</feature>
<feature type="region of interest" description="Disordered" evidence="1">
    <location>
        <begin position="20"/>
        <end position="52"/>
    </location>
</feature>
<protein>
    <submittedName>
        <fullName evidence="3">Uncharacterized protein</fullName>
    </submittedName>
</protein>
<evidence type="ECO:0000256" key="2">
    <source>
        <dbReference type="SAM" id="Phobius"/>
    </source>
</evidence>
<keyword evidence="2" id="KW-0812">Transmembrane</keyword>
<keyword evidence="2" id="KW-1133">Transmembrane helix</keyword>
<dbReference type="AlphaFoldDB" id="A0AAV5L429"/>
<accession>A0AAV5L429</accession>
<comment type="caution">
    <text evidence="3">The sequence shown here is derived from an EMBL/GenBank/DDBJ whole genome shotgun (WGS) entry which is preliminary data.</text>
</comment>
<evidence type="ECO:0000313" key="4">
    <source>
        <dbReference type="Proteomes" id="UP001054252"/>
    </source>
</evidence>
<dbReference type="Proteomes" id="UP001054252">
    <property type="component" value="Unassembled WGS sequence"/>
</dbReference>
<dbReference type="EMBL" id="BPVZ01000092">
    <property type="protein sequence ID" value="GKV31704.1"/>
    <property type="molecule type" value="Genomic_DNA"/>
</dbReference>
<feature type="transmembrane region" description="Helical" evidence="2">
    <location>
        <begin position="75"/>
        <end position="92"/>
    </location>
</feature>
<keyword evidence="2" id="KW-0472">Membrane</keyword>